<keyword evidence="3" id="KW-1185">Reference proteome</keyword>
<comment type="caution">
    <text evidence="2">The sequence shown here is derived from an EMBL/GenBank/DDBJ whole genome shotgun (WGS) entry which is preliminary data.</text>
</comment>
<feature type="region of interest" description="Disordered" evidence="1">
    <location>
        <begin position="420"/>
        <end position="453"/>
    </location>
</feature>
<organism evidence="2 3">
    <name type="scientific">Amylocarpus encephaloides</name>
    <dbReference type="NCBI Taxonomy" id="45428"/>
    <lineage>
        <taxon>Eukaryota</taxon>
        <taxon>Fungi</taxon>
        <taxon>Dikarya</taxon>
        <taxon>Ascomycota</taxon>
        <taxon>Pezizomycotina</taxon>
        <taxon>Leotiomycetes</taxon>
        <taxon>Helotiales</taxon>
        <taxon>Helotiales incertae sedis</taxon>
        <taxon>Amylocarpus</taxon>
    </lineage>
</organism>
<evidence type="ECO:0000313" key="2">
    <source>
        <dbReference type="EMBL" id="KAG9233191.1"/>
    </source>
</evidence>
<dbReference type="Proteomes" id="UP000824998">
    <property type="component" value="Unassembled WGS sequence"/>
</dbReference>
<dbReference type="OrthoDB" id="4192220at2759"/>
<dbReference type="AlphaFoldDB" id="A0A9P8C5M9"/>
<protein>
    <recommendedName>
        <fullName evidence="4">F-box domain-containing protein</fullName>
    </recommendedName>
</protein>
<accession>A0A9P8C5M9</accession>
<feature type="compositionally biased region" description="Basic and acidic residues" evidence="1">
    <location>
        <begin position="434"/>
        <end position="453"/>
    </location>
</feature>
<name>A0A9P8C5M9_9HELO</name>
<evidence type="ECO:0000256" key="1">
    <source>
        <dbReference type="SAM" id="MobiDB-lite"/>
    </source>
</evidence>
<evidence type="ECO:0000313" key="3">
    <source>
        <dbReference type="Proteomes" id="UP000824998"/>
    </source>
</evidence>
<sequence length="453" mass="50447">MASTIDAVPDEIIYKIFAEIKRSNSPLVPCLLVCQRWNRAALPYINSIIVLYLTNLSLFSTSFNPTHGPLVKSLTILISYSTADVDVYSQDSTTIGNTLGENLLALSPILPHLINLTTFSFNIPPFSSALVNVPRDSLAALVDNLPVSCVNLEINTATSDVSASSIDGKHLCESLRHVLPRMKNVRIHLGAMCSSTFGHGPVIGERPENIDNFTPIALLEMESLLVNCQRAMYCTPLCGSDDPSSPVIYERSNASAWSSLYQALRCLAQKEGHCQASAKLYLMGAVARDTRDSSKYNTYTRDDVLRETTIATPSRMVWIDRHSCLLRTLDGRELMGNPAAIMQIAEGELWRSSIDGSRIPASLLQKESKGFVAKLFVPEVVPPEILRTSEEWREEYPKRACTLWMNEKVTGMRLLDAEERGRSDVFSPQPVVERTPRGWQRESPERGRLTRED</sequence>
<evidence type="ECO:0008006" key="4">
    <source>
        <dbReference type="Google" id="ProtNLM"/>
    </source>
</evidence>
<proteinExistence type="predicted"/>
<dbReference type="EMBL" id="MU251511">
    <property type="protein sequence ID" value="KAG9233191.1"/>
    <property type="molecule type" value="Genomic_DNA"/>
</dbReference>
<reference evidence="2" key="1">
    <citation type="journal article" date="2021" name="IMA Fungus">
        <title>Genomic characterization of three marine fungi, including Emericellopsis atlantica sp. nov. with signatures of a generalist lifestyle and marine biomass degradation.</title>
        <authorList>
            <person name="Hagestad O.C."/>
            <person name="Hou L."/>
            <person name="Andersen J.H."/>
            <person name="Hansen E.H."/>
            <person name="Altermark B."/>
            <person name="Li C."/>
            <person name="Kuhnert E."/>
            <person name="Cox R.J."/>
            <person name="Crous P.W."/>
            <person name="Spatafora J.W."/>
            <person name="Lail K."/>
            <person name="Amirebrahimi M."/>
            <person name="Lipzen A."/>
            <person name="Pangilinan J."/>
            <person name="Andreopoulos W."/>
            <person name="Hayes R.D."/>
            <person name="Ng V."/>
            <person name="Grigoriev I.V."/>
            <person name="Jackson S.A."/>
            <person name="Sutton T.D.S."/>
            <person name="Dobson A.D.W."/>
            <person name="Rama T."/>
        </authorList>
    </citation>
    <scope>NUCLEOTIDE SEQUENCE</scope>
    <source>
        <strain evidence="2">TRa018bII</strain>
    </source>
</reference>
<gene>
    <name evidence="2" type="ORF">BJ875DRAFT_464803</name>
</gene>